<dbReference type="InParanoid" id="A0A1S3HVH3"/>
<dbReference type="AlphaFoldDB" id="A0A1S3HVH3"/>
<dbReference type="Proteomes" id="UP000085678">
    <property type="component" value="Unplaced"/>
</dbReference>
<feature type="coiled-coil region" evidence="2">
    <location>
        <begin position="200"/>
        <end position="255"/>
    </location>
</feature>
<evidence type="ECO:0000313" key="5">
    <source>
        <dbReference type="RefSeq" id="XP_013389059.1"/>
    </source>
</evidence>
<name>A0A1S3HVH3_LINAN</name>
<reference evidence="5" key="1">
    <citation type="submission" date="2025-08" db="UniProtKB">
        <authorList>
            <consortium name="RefSeq"/>
        </authorList>
    </citation>
    <scope>IDENTIFICATION</scope>
    <source>
        <tissue evidence="5">Gonads</tissue>
    </source>
</reference>
<dbReference type="PANTHER" id="PTHR16306">
    <property type="entry name" value="TRANSLIN-ASSOCIATED FACTOR X-INTERACTING PROTEIN 1"/>
    <property type="match status" value="1"/>
</dbReference>
<dbReference type="PANTHER" id="PTHR16306:SF0">
    <property type="entry name" value="TRANSLIN-ASSOCIATED FACTOR X-INTERACTING PROTEIN 1"/>
    <property type="match status" value="1"/>
</dbReference>
<protein>
    <submittedName>
        <fullName evidence="5">Translin-associated factor X-interacting protein 1</fullName>
    </submittedName>
</protein>
<evidence type="ECO:0000259" key="3">
    <source>
        <dbReference type="Pfam" id="PF15739"/>
    </source>
</evidence>
<organism evidence="4 5">
    <name type="scientific">Lingula anatina</name>
    <name type="common">Brachiopod</name>
    <name type="synonym">Lingula unguis</name>
    <dbReference type="NCBI Taxonomy" id="7574"/>
    <lineage>
        <taxon>Eukaryota</taxon>
        <taxon>Metazoa</taxon>
        <taxon>Spiralia</taxon>
        <taxon>Lophotrochozoa</taxon>
        <taxon>Brachiopoda</taxon>
        <taxon>Linguliformea</taxon>
        <taxon>Lingulata</taxon>
        <taxon>Lingulida</taxon>
        <taxon>Linguloidea</taxon>
        <taxon>Lingulidae</taxon>
        <taxon>Lingula</taxon>
    </lineage>
</organism>
<dbReference type="OMA" id="EWGYNLH"/>
<accession>A0A1S3HVH3</accession>
<sequence>MSSGKLALAKLPPIQGQIAEYSPGSSRQNEGFSGPTYTISGSNIKYNLPQPHALKPYVDTKAGELDTWPAHASGHSVSKTSLHLSRNKQLVIMNEEEMGKPQMIPKPRFLDQLESYLKKELRALGVTDVKPDELRLQAHREVFEYLVEDFKTYKPLLSAIKNEYEMMLAYQREQIRQLEPLKQMLVTVSEQCDQKIMQHREQEKQEIFDLKKENAGLYKKIDDMTNEQRTLQATVKKLMEELEGQEEMYRNEADSRKLLISEINDLKSQTQDLLMSTQVEVKIDKDDDPVMLKIALKKAREDERAAAKRLAIMEADYGEVVSRREFEQITAKLAELEEKHTTLQDDFDKLKEEYDTLLDINKQLEQQRNDFYQESVSLRECSTPRPDWSKVAEVLQGGAERWAELSEGKTSNELVEVLLTELGGKGEEEGAEYFEGQGTDESIPKYLRYEGQVRNRRLGKRDTAFLVKDIWREKAAHDAEKTDGTRTTLDDFLYLYLQRRFGVESMIVEWGYNLHDACQRFSQDITIGTFWSILTNEFDEDLFHTELQTIEKVQNTMTKIDMDKGNEGMVAKTDFKAGLKECFPDADDEGIDALMEAAVIELEAVESDTLEYKKLFMEDDEGNTGPFVPAIKNQLKKERQVYIDDIKAELTLEEGQTEVDVDALRMGITVADPEIDGPHMDKYLTWTYACTREALDIEPKPTITIDDMNARMLVGDLKRVGIKL</sequence>
<evidence type="ECO:0000256" key="2">
    <source>
        <dbReference type="SAM" id="Coils"/>
    </source>
</evidence>
<dbReference type="STRING" id="7574.A0A1S3HVH3"/>
<dbReference type="RefSeq" id="XP_013389059.1">
    <property type="nucleotide sequence ID" value="XM_013533605.2"/>
</dbReference>
<dbReference type="GeneID" id="106157839"/>
<dbReference type="Pfam" id="PF15739">
    <property type="entry name" value="TSNAXIP1_N"/>
    <property type="match status" value="1"/>
</dbReference>
<keyword evidence="1 2" id="KW-0175">Coiled coil</keyword>
<dbReference type="KEGG" id="lak:106157839"/>
<proteinExistence type="predicted"/>
<feature type="coiled-coil region" evidence="2">
    <location>
        <begin position="296"/>
        <end position="374"/>
    </location>
</feature>
<dbReference type="OrthoDB" id="261426at2759"/>
<dbReference type="GO" id="GO:0005737">
    <property type="term" value="C:cytoplasm"/>
    <property type="evidence" value="ECO:0007669"/>
    <property type="project" value="TreeGrafter"/>
</dbReference>
<dbReference type="InterPro" id="IPR032755">
    <property type="entry name" value="TSNAXIP1_N"/>
</dbReference>
<feature type="domain" description="Translin-associated factor X-interacting protein 1 N-terminal" evidence="3">
    <location>
        <begin position="114"/>
        <end position="224"/>
    </location>
</feature>
<evidence type="ECO:0000313" key="4">
    <source>
        <dbReference type="Proteomes" id="UP000085678"/>
    </source>
</evidence>
<evidence type="ECO:0000256" key="1">
    <source>
        <dbReference type="ARBA" id="ARBA00023054"/>
    </source>
</evidence>
<keyword evidence="4" id="KW-1185">Reference proteome</keyword>
<gene>
    <name evidence="5" type="primary">LOC106157839</name>
</gene>